<name>A0ABW1IUM3_9BACL</name>
<dbReference type="InterPro" id="IPR005496">
    <property type="entry name" value="Integral_membrane_TerC"/>
</dbReference>
<evidence type="ECO:0000256" key="5">
    <source>
        <dbReference type="ARBA" id="ARBA00023136"/>
    </source>
</evidence>
<reference evidence="8" key="1">
    <citation type="journal article" date="2019" name="Int. J. Syst. Evol. Microbiol.">
        <title>The Global Catalogue of Microorganisms (GCM) 10K type strain sequencing project: providing services to taxonomists for standard genome sequencing and annotation.</title>
        <authorList>
            <consortium name="The Broad Institute Genomics Platform"/>
            <consortium name="The Broad Institute Genome Sequencing Center for Infectious Disease"/>
            <person name="Wu L."/>
            <person name="Ma J."/>
        </authorList>
    </citation>
    <scope>NUCLEOTIDE SEQUENCE [LARGE SCALE GENOMIC DNA]</scope>
    <source>
        <strain evidence="8">CCM 8749</strain>
    </source>
</reference>
<comment type="similarity">
    <text evidence="2">Belongs to the TerC family.</text>
</comment>
<sequence length="216" mass="23970">MDSVWMFLEILLINMVLSGDNAVVIAMASKHLPEDQRKYAVWWGALGAVIMRLVLTFIAVVLLDIPLIQALGSLLLLYIALKLLTQKEEEREMRSSSNLWAAVWTIIVADFIMSLDNVLAVAAIANGNLTVLIAGITLSIPIIIWGSTFMMKLLDRLPVLNLLGAAILGYTAGEMLVNDEKVQQWLIQAHSSYHWVVPLFSALIVICMGLWVKVKN</sequence>
<evidence type="ECO:0000256" key="1">
    <source>
        <dbReference type="ARBA" id="ARBA00004141"/>
    </source>
</evidence>
<dbReference type="RefSeq" id="WP_379896335.1">
    <property type="nucleotide sequence ID" value="NZ_CBCSCT010000007.1"/>
</dbReference>
<keyword evidence="4 6" id="KW-1133">Transmembrane helix</keyword>
<evidence type="ECO:0000256" key="3">
    <source>
        <dbReference type="ARBA" id="ARBA00022692"/>
    </source>
</evidence>
<dbReference type="Proteomes" id="UP001596250">
    <property type="component" value="Unassembled WGS sequence"/>
</dbReference>
<comment type="subcellular location">
    <subcellularLocation>
        <location evidence="1">Membrane</location>
        <topology evidence="1">Multi-pass membrane protein</topology>
    </subcellularLocation>
</comment>
<evidence type="ECO:0000313" key="8">
    <source>
        <dbReference type="Proteomes" id="UP001596250"/>
    </source>
</evidence>
<feature type="transmembrane region" description="Helical" evidence="6">
    <location>
        <begin position="40"/>
        <end position="61"/>
    </location>
</feature>
<evidence type="ECO:0000256" key="6">
    <source>
        <dbReference type="SAM" id="Phobius"/>
    </source>
</evidence>
<dbReference type="Pfam" id="PF03741">
    <property type="entry name" value="TerC"/>
    <property type="match status" value="1"/>
</dbReference>
<feature type="transmembrane region" description="Helical" evidence="6">
    <location>
        <begin position="121"/>
        <end position="145"/>
    </location>
</feature>
<feature type="transmembrane region" description="Helical" evidence="6">
    <location>
        <begin position="67"/>
        <end position="85"/>
    </location>
</feature>
<protein>
    <submittedName>
        <fullName evidence="7">TerC family protein</fullName>
    </submittedName>
</protein>
<keyword evidence="3 6" id="KW-0812">Transmembrane</keyword>
<dbReference type="PANTHER" id="PTHR30238">
    <property type="entry name" value="MEMBRANE BOUND PREDICTED REDOX MODULATOR"/>
    <property type="match status" value="1"/>
</dbReference>
<keyword evidence="8" id="KW-1185">Reference proteome</keyword>
<accession>A0ABW1IUM3</accession>
<feature type="transmembrane region" description="Helical" evidence="6">
    <location>
        <begin position="6"/>
        <end position="28"/>
    </location>
</feature>
<comment type="caution">
    <text evidence="7">The sequence shown here is derived from an EMBL/GenBank/DDBJ whole genome shotgun (WGS) entry which is preliminary data.</text>
</comment>
<dbReference type="EMBL" id="JBHSQV010000185">
    <property type="protein sequence ID" value="MFC5988825.1"/>
    <property type="molecule type" value="Genomic_DNA"/>
</dbReference>
<evidence type="ECO:0000256" key="4">
    <source>
        <dbReference type="ARBA" id="ARBA00022989"/>
    </source>
</evidence>
<organism evidence="7 8">
    <name type="scientific">Marinicrinis lubricantis</name>
    <dbReference type="NCBI Taxonomy" id="2086470"/>
    <lineage>
        <taxon>Bacteria</taxon>
        <taxon>Bacillati</taxon>
        <taxon>Bacillota</taxon>
        <taxon>Bacilli</taxon>
        <taxon>Bacillales</taxon>
        <taxon>Paenibacillaceae</taxon>
    </lineage>
</organism>
<dbReference type="SUPFAM" id="SSF103473">
    <property type="entry name" value="MFS general substrate transporter"/>
    <property type="match status" value="1"/>
</dbReference>
<dbReference type="PANTHER" id="PTHR30238:SF4">
    <property type="entry name" value="SLL1022 PROTEIN"/>
    <property type="match status" value="1"/>
</dbReference>
<feature type="transmembrane region" description="Helical" evidence="6">
    <location>
        <begin position="97"/>
        <end position="115"/>
    </location>
</feature>
<dbReference type="InterPro" id="IPR022301">
    <property type="entry name" value="Integral_membrane_YjbE"/>
</dbReference>
<proteinExistence type="inferred from homology"/>
<dbReference type="NCBIfam" id="TIGR03717">
    <property type="entry name" value="R_switched_YjbE"/>
    <property type="match status" value="1"/>
</dbReference>
<evidence type="ECO:0000256" key="2">
    <source>
        <dbReference type="ARBA" id="ARBA00007511"/>
    </source>
</evidence>
<feature type="transmembrane region" description="Helical" evidence="6">
    <location>
        <begin position="193"/>
        <end position="212"/>
    </location>
</feature>
<feature type="transmembrane region" description="Helical" evidence="6">
    <location>
        <begin position="157"/>
        <end position="173"/>
    </location>
</feature>
<keyword evidence="5 6" id="KW-0472">Membrane</keyword>
<evidence type="ECO:0000313" key="7">
    <source>
        <dbReference type="EMBL" id="MFC5988825.1"/>
    </source>
</evidence>
<dbReference type="InterPro" id="IPR036259">
    <property type="entry name" value="MFS_trans_sf"/>
</dbReference>
<gene>
    <name evidence="7" type="ORF">ACFPXP_20675</name>
</gene>